<evidence type="ECO:0000313" key="3">
    <source>
        <dbReference type="EMBL" id="OHT10029.1"/>
    </source>
</evidence>
<feature type="region of interest" description="Disordered" evidence="2">
    <location>
        <begin position="373"/>
        <end position="480"/>
    </location>
</feature>
<proteinExistence type="predicted"/>
<feature type="compositionally biased region" description="Basic and acidic residues" evidence="2">
    <location>
        <begin position="417"/>
        <end position="452"/>
    </location>
</feature>
<feature type="compositionally biased region" description="Polar residues" evidence="2">
    <location>
        <begin position="168"/>
        <end position="177"/>
    </location>
</feature>
<comment type="caution">
    <text evidence="3">The sequence shown here is derived from an EMBL/GenBank/DDBJ whole genome shotgun (WGS) entry which is preliminary data.</text>
</comment>
<dbReference type="EMBL" id="MLAK01000623">
    <property type="protein sequence ID" value="OHT10029.1"/>
    <property type="molecule type" value="Genomic_DNA"/>
</dbReference>
<gene>
    <name evidence="3" type="ORF">TRFO_20831</name>
</gene>
<accession>A0A1J4KKX7</accession>
<evidence type="ECO:0000313" key="4">
    <source>
        <dbReference type="Proteomes" id="UP000179807"/>
    </source>
</evidence>
<feature type="compositionally biased region" description="Polar residues" evidence="2">
    <location>
        <begin position="453"/>
        <end position="475"/>
    </location>
</feature>
<dbReference type="OrthoDB" id="10603714at2759"/>
<feature type="region of interest" description="Disordered" evidence="2">
    <location>
        <begin position="168"/>
        <end position="233"/>
    </location>
</feature>
<keyword evidence="4" id="KW-1185">Reference proteome</keyword>
<dbReference type="AlphaFoldDB" id="A0A1J4KKX7"/>
<feature type="compositionally biased region" description="Low complexity" evidence="2">
    <location>
        <begin position="184"/>
        <end position="198"/>
    </location>
</feature>
<keyword evidence="1" id="KW-0175">Coiled coil</keyword>
<dbReference type="RefSeq" id="XP_068363165.1">
    <property type="nucleotide sequence ID" value="XM_068501614.1"/>
</dbReference>
<feature type="coiled-coil region" evidence="1">
    <location>
        <begin position="528"/>
        <end position="562"/>
    </location>
</feature>
<name>A0A1J4KKX7_9EUKA</name>
<reference evidence="3" key="1">
    <citation type="submission" date="2016-10" db="EMBL/GenBank/DDBJ databases">
        <authorList>
            <person name="Benchimol M."/>
            <person name="Almeida L.G."/>
            <person name="Vasconcelos A.T."/>
            <person name="Perreira-Neves A."/>
            <person name="Rosa I.A."/>
            <person name="Tasca T."/>
            <person name="Bogo M.R."/>
            <person name="de Souza W."/>
        </authorList>
    </citation>
    <scope>NUCLEOTIDE SEQUENCE [LARGE SCALE GENOMIC DNA]</scope>
    <source>
        <strain evidence="3">K</strain>
    </source>
</reference>
<feature type="compositionally biased region" description="Low complexity" evidence="2">
    <location>
        <begin position="387"/>
        <end position="416"/>
    </location>
</feature>
<protein>
    <submittedName>
        <fullName evidence="3">Uncharacterized protein</fullName>
    </submittedName>
</protein>
<feature type="compositionally biased region" description="Polar residues" evidence="2">
    <location>
        <begin position="373"/>
        <end position="386"/>
    </location>
</feature>
<dbReference type="VEuPathDB" id="TrichDB:TRFO_20831"/>
<dbReference type="Proteomes" id="UP000179807">
    <property type="component" value="Unassembled WGS sequence"/>
</dbReference>
<evidence type="ECO:0000256" key="2">
    <source>
        <dbReference type="SAM" id="MobiDB-lite"/>
    </source>
</evidence>
<evidence type="ECO:0000256" key="1">
    <source>
        <dbReference type="SAM" id="Coils"/>
    </source>
</evidence>
<feature type="compositionally biased region" description="Polar residues" evidence="2">
    <location>
        <begin position="199"/>
        <end position="209"/>
    </location>
</feature>
<sequence>MYRQSSSIKGYSIFLFLRPFMHVKITPQNDRVICIIGQISCFFGQLTQFFVQNSSSSFVFPNLMQGNDSNPNQLAQNLNNINSQQPPGLINTNSLTIDTNRLVNCRNLNQNNSTSLSRLNDSRNELVQLHNDIENSRGNFKNQTQSVVLQMQNLQMKNQKIQSIETSLRQKLQSMGTETRVGRPPKNNPKVNQPKTQKSSNKNNTPRNVKNQKKQTTRGSERSIRSNDRYAPQTTGNKLDIWVRSTPFFQPLPTAEDIEEVCKEIIINENPPTQIVTQHWSERMKSIVFQARQDNKKFNRQILQPPGPPPTSEDTSKYWIGKSTVYPMEDLQRQNSSIVHCLLSAFVKAEPLQKCQKQDSDNDDQNVFNFYNRDLTNSEPNVDQTLTENNHNHNTQINQNDHQNNNENNHENNSNESKNKNYNENNNESHENINENNYHMKIENNDDKDDHSISNNILKNTVNSNQIKNDTNDNTNRGDEEDNYIYHEEDYIPTHIPVPHIEYDDYLSHSFEERLEMELLAAGIKRPHKRASQQKDTFGNEIEQFREELNRLQPQINEIKEEILQNLPTYKRDEERRMSEQRSYFELMKDIKKRPHTKKI</sequence>
<feature type="compositionally biased region" description="Basic and acidic residues" evidence="2">
    <location>
        <begin position="219"/>
        <end position="228"/>
    </location>
</feature>
<dbReference type="GeneID" id="94836318"/>
<organism evidence="3 4">
    <name type="scientific">Tritrichomonas foetus</name>
    <dbReference type="NCBI Taxonomy" id="1144522"/>
    <lineage>
        <taxon>Eukaryota</taxon>
        <taxon>Metamonada</taxon>
        <taxon>Parabasalia</taxon>
        <taxon>Tritrichomonadida</taxon>
        <taxon>Tritrichomonadidae</taxon>
        <taxon>Tritrichomonas</taxon>
    </lineage>
</organism>